<keyword evidence="4" id="KW-0804">Transcription</keyword>
<proteinExistence type="inferred from homology"/>
<dbReference type="SUPFAM" id="SSF53850">
    <property type="entry name" value="Periplasmic binding protein-like II"/>
    <property type="match status" value="1"/>
</dbReference>
<dbReference type="InterPro" id="IPR000847">
    <property type="entry name" value="LysR_HTH_N"/>
</dbReference>
<dbReference type="Proteomes" id="UP001058461">
    <property type="component" value="Chromosome"/>
</dbReference>
<dbReference type="Gene3D" id="3.40.190.290">
    <property type="match status" value="1"/>
</dbReference>
<evidence type="ECO:0000256" key="3">
    <source>
        <dbReference type="ARBA" id="ARBA00023125"/>
    </source>
</evidence>
<dbReference type="RefSeq" id="WP_255854069.1">
    <property type="nucleotide sequence ID" value="NZ_CP073347.1"/>
</dbReference>
<keyword evidence="3" id="KW-0238">DNA-binding</keyword>
<evidence type="ECO:0000313" key="7">
    <source>
        <dbReference type="Proteomes" id="UP001058461"/>
    </source>
</evidence>
<keyword evidence="2" id="KW-0805">Transcription regulation</keyword>
<dbReference type="PROSITE" id="PS50931">
    <property type="entry name" value="HTH_LYSR"/>
    <property type="match status" value="1"/>
</dbReference>
<evidence type="ECO:0000259" key="5">
    <source>
        <dbReference type="PROSITE" id="PS50931"/>
    </source>
</evidence>
<dbReference type="InterPro" id="IPR058163">
    <property type="entry name" value="LysR-type_TF_proteobact-type"/>
</dbReference>
<evidence type="ECO:0000256" key="2">
    <source>
        <dbReference type="ARBA" id="ARBA00023015"/>
    </source>
</evidence>
<dbReference type="Pfam" id="PF03466">
    <property type="entry name" value="LysR_substrate"/>
    <property type="match status" value="1"/>
</dbReference>
<evidence type="ECO:0000256" key="4">
    <source>
        <dbReference type="ARBA" id="ARBA00023163"/>
    </source>
</evidence>
<comment type="similarity">
    <text evidence="1">Belongs to the LysR transcriptional regulatory family.</text>
</comment>
<feature type="domain" description="HTH lysR-type" evidence="5">
    <location>
        <begin position="1"/>
        <end position="59"/>
    </location>
</feature>
<dbReference type="InterPro" id="IPR036390">
    <property type="entry name" value="WH_DNA-bd_sf"/>
</dbReference>
<dbReference type="Pfam" id="PF00126">
    <property type="entry name" value="HTH_1"/>
    <property type="match status" value="1"/>
</dbReference>
<accession>A0ABY5HM82</accession>
<protein>
    <submittedName>
        <fullName evidence="6">LysR family transcriptional regulator</fullName>
    </submittedName>
</protein>
<organism evidence="6 7">
    <name type="scientific">Marinobacterium rhizophilum</name>
    <dbReference type="NCBI Taxonomy" id="420402"/>
    <lineage>
        <taxon>Bacteria</taxon>
        <taxon>Pseudomonadati</taxon>
        <taxon>Pseudomonadota</taxon>
        <taxon>Gammaproteobacteria</taxon>
        <taxon>Oceanospirillales</taxon>
        <taxon>Oceanospirillaceae</taxon>
        <taxon>Marinobacterium</taxon>
    </lineage>
</organism>
<dbReference type="CDD" id="cd08422">
    <property type="entry name" value="PBP2_CrgA_like"/>
    <property type="match status" value="1"/>
</dbReference>
<keyword evidence="7" id="KW-1185">Reference proteome</keyword>
<dbReference type="PANTHER" id="PTHR30537:SF21">
    <property type="entry name" value="HTH-TYPE TRANSCRIPTIONAL REGULATOR SINR-RELATED"/>
    <property type="match status" value="1"/>
</dbReference>
<dbReference type="InterPro" id="IPR036388">
    <property type="entry name" value="WH-like_DNA-bd_sf"/>
</dbReference>
<gene>
    <name evidence="6" type="ORF">KDW95_22790</name>
</gene>
<evidence type="ECO:0000256" key="1">
    <source>
        <dbReference type="ARBA" id="ARBA00009437"/>
    </source>
</evidence>
<sequence>MKAFKDIEIFTRTAELGSLSRAARSLGLTPAAASAALKRVEEDVDALLMIRSTRSLRLTQQGALYLRYCQQALKLMTEGRDAAHAIHAAARGTLRVSVSSDFGRNLLAPWLDDFQALHPDIQIRLNLSDQVSNVVKEEVDLAIRYGVPPDSTQIAIPLAANNRRILCASPEFIARAGQPATPYDLVNFNCLCFMVGERVHEQWQFTHAQKDDEVLVAVSGNCSSNDGDMVRRWAISGKGIACKSELDVAGDIRAGRLVRVCPDWQGELAPLYLVVADRRQLSPLVRVMKTFLQQKCEQLTQGSTPGETIRGC</sequence>
<evidence type="ECO:0000313" key="6">
    <source>
        <dbReference type="EMBL" id="UTW12021.1"/>
    </source>
</evidence>
<dbReference type="PANTHER" id="PTHR30537">
    <property type="entry name" value="HTH-TYPE TRANSCRIPTIONAL REGULATOR"/>
    <property type="match status" value="1"/>
</dbReference>
<dbReference type="InterPro" id="IPR005119">
    <property type="entry name" value="LysR_subst-bd"/>
</dbReference>
<reference evidence="6" key="1">
    <citation type="submission" date="2021-04" db="EMBL/GenBank/DDBJ databases">
        <title>Oceanospirillales bacteria with DddD are important DMSP degraders in coastal seawater.</title>
        <authorList>
            <person name="Liu J."/>
        </authorList>
    </citation>
    <scope>NUCLEOTIDE SEQUENCE</scope>
    <source>
        <strain evidence="6">D13-1</strain>
    </source>
</reference>
<dbReference type="Gene3D" id="1.10.10.10">
    <property type="entry name" value="Winged helix-like DNA-binding domain superfamily/Winged helix DNA-binding domain"/>
    <property type="match status" value="1"/>
</dbReference>
<name>A0ABY5HM82_9GAMM</name>
<dbReference type="EMBL" id="CP073347">
    <property type="protein sequence ID" value="UTW12021.1"/>
    <property type="molecule type" value="Genomic_DNA"/>
</dbReference>
<dbReference type="SUPFAM" id="SSF46785">
    <property type="entry name" value="Winged helix' DNA-binding domain"/>
    <property type="match status" value="1"/>
</dbReference>